<dbReference type="VEuPathDB" id="TrichDB:TVAG_070180"/>
<dbReference type="RefSeq" id="XP_001584341.1">
    <property type="nucleotide sequence ID" value="XM_001584291.1"/>
</dbReference>
<reference evidence="2" key="1">
    <citation type="submission" date="2006-10" db="EMBL/GenBank/DDBJ databases">
        <authorList>
            <person name="Amadeo P."/>
            <person name="Zhao Q."/>
            <person name="Wortman J."/>
            <person name="Fraser-Liggett C."/>
            <person name="Carlton J."/>
        </authorList>
    </citation>
    <scope>NUCLEOTIDE SEQUENCE</scope>
    <source>
        <strain evidence="2">G3</strain>
    </source>
</reference>
<accession>A2D7S2</accession>
<dbReference type="KEGG" id="tva:5468937"/>
<dbReference type="EMBL" id="DS113178">
    <property type="protein sequence ID" value="EAY23355.1"/>
    <property type="molecule type" value="Genomic_DNA"/>
</dbReference>
<evidence type="ECO:0000256" key="1">
    <source>
        <dbReference type="SAM" id="Phobius"/>
    </source>
</evidence>
<dbReference type="SMR" id="A2D7S2"/>
<dbReference type="AlphaFoldDB" id="A2D7S2"/>
<sequence>MSFEYLKKYDDYHAALENVFQIKTAESYVEVFNMITNVIISKYKMPISKVISQIFTAINYNYRSFNLYIKLINQILLKYSITSKPSKDLLEEAEFIHLQFILNDNNVYQITYDENKLFFPKREEIHDIFIDDDIDKFKNYIIHTPVDEIQLVIHGFDLDAQQASAYFGSVNIFLIFFIQITRKKYYKLH</sequence>
<gene>
    <name evidence="2" type="ORF">TVAG_070180</name>
</gene>
<proteinExistence type="predicted"/>
<feature type="transmembrane region" description="Helical" evidence="1">
    <location>
        <begin position="163"/>
        <end position="181"/>
    </location>
</feature>
<keyword evidence="3" id="KW-1185">Reference proteome</keyword>
<dbReference type="VEuPathDB" id="TrichDB:TVAGG3_1044440"/>
<reference evidence="2" key="2">
    <citation type="journal article" date="2007" name="Science">
        <title>Draft genome sequence of the sexually transmitted pathogen Trichomonas vaginalis.</title>
        <authorList>
            <person name="Carlton J.M."/>
            <person name="Hirt R.P."/>
            <person name="Silva J.C."/>
            <person name="Delcher A.L."/>
            <person name="Schatz M."/>
            <person name="Zhao Q."/>
            <person name="Wortman J.R."/>
            <person name="Bidwell S.L."/>
            <person name="Alsmark U.C.M."/>
            <person name="Besteiro S."/>
            <person name="Sicheritz-Ponten T."/>
            <person name="Noel C.J."/>
            <person name="Dacks J.B."/>
            <person name="Foster P.G."/>
            <person name="Simillion C."/>
            <person name="Van de Peer Y."/>
            <person name="Miranda-Saavedra D."/>
            <person name="Barton G.J."/>
            <person name="Westrop G.D."/>
            <person name="Mueller S."/>
            <person name="Dessi D."/>
            <person name="Fiori P.L."/>
            <person name="Ren Q."/>
            <person name="Paulsen I."/>
            <person name="Zhang H."/>
            <person name="Bastida-Corcuera F.D."/>
            <person name="Simoes-Barbosa A."/>
            <person name="Brown M.T."/>
            <person name="Hayes R.D."/>
            <person name="Mukherjee M."/>
            <person name="Okumura C.Y."/>
            <person name="Schneider R."/>
            <person name="Smith A.J."/>
            <person name="Vanacova S."/>
            <person name="Villalvazo M."/>
            <person name="Haas B.J."/>
            <person name="Pertea M."/>
            <person name="Feldblyum T.V."/>
            <person name="Utterback T.R."/>
            <person name="Shu C.L."/>
            <person name="Osoegawa K."/>
            <person name="de Jong P.J."/>
            <person name="Hrdy I."/>
            <person name="Horvathova L."/>
            <person name="Zubacova Z."/>
            <person name="Dolezal P."/>
            <person name="Malik S.B."/>
            <person name="Logsdon J.M. Jr."/>
            <person name="Henze K."/>
            <person name="Gupta A."/>
            <person name="Wang C.C."/>
            <person name="Dunne R.L."/>
            <person name="Upcroft J.A."/>
            <person name="Upcroft P."/>
            <person name="White O."/>
            <person name="Salzberg S.L."/>
            <person name="Tang P."/>
            <person name="Chiu C.-H."/>
            <person name="Lee Y.-S."/>
            <person name="Embley T.M."/>
            <person name="Coombs G.H."/>
            <person name="Mottram J.C."/>
            <person name="Tachezy J."/>
            <person name="Fraser-Liggett C.M."/>
            <person name="Johnson P.J."/>
        </authorList>
    </citation>
    <scope>NUCLEOTIDE SEQUENCE [LARGE SCALE GENOMIC DNA]</scope>
    <source>
        <strain evidence="2">G3</strain>
    </source>
</reference>
<evidence type="ECO:0000313" key="2">
    <source>
        <dbReference type="EMBL" id="EAY23355.1"/>
    </source>
</evidence>
<protein>
    <submittedName>
        <fullName evidence="2">Uncharacterized protein</fullName>
    </submittedName>
</protein>
<dbReference type="Proteomes" id="UP000001542">
    <property type="component" value="Unassembled WGS sequence"/>
</dbReference>
<keyword evidence="1" id="KW-0472">Membrane</keyword>
<name>A2D7S2_TRIV3</name>
<keyword evidence="1" id="KW-1133">Transmembrane helix</keyword>
<keyword evidence="1" id="KW-0812">Transmembrane</keyword>
<evidence type="ECO:0000313" key="3">
    <source>
        <dbReference type="Proteomes" id="UP000001542"/>
    </source>
</evidence>
<organism evidence="2 3">
    <name type="scientific">Trichomonas vaginalis (strain ATCC PRA-98 / G3)</name>
    <dbReference type="NCBI Taxonomy" id="412133"/>
    <lineage>
        <taxon>Eukaryota</taxon>
        <taxon>Metamonada</taxon>
        <taxon>Parabasalia</taxon>
        <taxon>Trichomonadida</taxon>
        <taxon>Trichomonadidae</taxon>
        <taxon>Trichomonas</taxon>
    </lineage>
</organism>
<dbReference type="InParanoid" id="A2D7S2"/>